<feature type="compositionally biased region" description="Basic and acidic residues" evidence="1">
    <location>
        <begin position="24"/>
        <end position="36"/>
    </location>
</feature>
<protein>
    <submittedName>
        <fullName evidence="3">Flagellar hook-length control protein FliK</fullName>
    </submittedName>
</protein>
<evidence type="ECO:0000313" key="3">
    <source>
        <dbReference type="EMBL" id="MDR7379533.1"/>
    </source>
</evidence>
<keyword evidence="4" id="KW-1185">Reference proteome</keyword>
<keyword evidence="3" id="KW-0282">Flagellum</keyword>
<sequence length="414" mass="41853">MSIESVPVALVPKAGEIQQGGARSKADGANGDKEPDAFSNLLNGLDKEPEASPEKVVEASADEDSEAKGLARKKSAGASKPAKDTVVPDAIWLAPAVPVATPATLPQAGAEQSEASNLVGELGTMASGVADAGKGGAQLTASDRQAQSANLANYASVFEQIQSRLAAGSTAAADAGQATAGLAEAGKKGAAKPVLGTAVADVRADRLASLAEGGKWVMPVTEPSATQLASDAAAALKATALETKDVSAVKGERGHEGGIGQHQFTPTVQFDSTAVAVDAAQIAPEAAIADQVNYWISQGIQNAELTFDGAGAEPVQVSISLSGNEAHVEFRTDQVETRELLTGAAAHLKDLLQQEGMVLSGLSVGSSGAGGAGARERRAPSEDRQNAARNVSEELAVRAVVPARTSGRAVDLFV</sequence>
<dbReference type="Proteomes" id="UP001180487">
    <property type="component" value="Unassembled WGS sequence"/>
</dbReference>
<organism evidence="3 4">
    <name type="scientific">Rhodoferax ferrireducens</name>
    <dbReference type="NCBI Taxonomy" id="192843"/>
    <lineage>
        <taxon>Bacteria</taxon>
        <taxon>Pseudomonadati</taxon>
        <taxon>Pseudomonadota</taxon>
        <taxon>Betaproteobacteria</taxon>
        <taxon>Burkholderiales</taxon>
        <taxon>Comamonadaceae</taxon>
        <taxon>Rhodoferax</taxon>
    </lineage>
</organism>
<keyword evidence="3" id="KW-0966">Cell projection</keyword>
<evidence type="ECO:0000259" key="2">
    <source>
        <dbReference type="Pfam" id="PF02120"/>
    </source>
</evidence>
<feature type="region of interest" description="Disordered" evidence="1">
    <location>
        <begin position="367"/>
        <end position="390"/>
    </location>
</feature>
<dbReference type="InterPro" id="IPR038610">
    <property type="entry name" value="FliK-like_C_sf"/>
</dbReference>
<dbReference type="InterPro" id="IPR021136">
    <property type="entry name" value="Flagellar_hook_control-like_C"/>
</dbReference>
<dbReference type="CDD" id="cd17470">
    <property type="entry name" value="T3SS_Flik_C"/>
    <property type="match status" value="1"/>
</dbReference>
<dbReference type="Gene3D" id="3.30.750.140">
    <property type="match status" value="1"/>
</dbReference>
<feature type="region of interest" description="Disordered" evidence="1">
    <location>
        <begin position="14"/>
        <end position="84"/>
    </location>
</feature>
<evidence type="ECO:0000256" key="1">
    <source>
        <dbReference type="SAM" id="MobiDB-lite"/>
    </source>
</evidence>
<accession>A0ABU2CDY4</accession>
<feature type="compositionally biased region" description="Basic and acidic residues" evidence="1">
    <location>
        <begin position="45"/>
        <end position="57"/>
    </location>
</feature>
<keyword evidence="3" id="KW-0969">Cilium</keyword>
<feature type="compositionally biased region" description="Basic and acidic residues" evidence="1">
    <location>
        <begin position="374"/>
        <end position="390"/>
    </location>
</feature>
<dbReference type="Pfam" id="PF02120">
    <property type="entry name" value="Flg_hook"/>
    <property type="match status" value="1"/>
</dbReference>
<dbReference type="RefSeq" id="WP_310376262.1">
    <property type="nucleotide sequence ID" value="NZ_JAVDXT010000005.1"/>
</dbReference>
<gene>
    <name evidence="3" type="ORF">J2X19_004229</name>
</gene>
<dbReference type="EMBL" id="JAVDXT010000005">
    <property type="protein sequence ID" value="MDR7379533.1"/>
    <property type="molecule type" value="Genomic_DNA"/>
</dbReference>
<reference evidence="3 4" key="1">
    <citation type="submission" date="2023-07" db="EMBL/GenBank/DDBJ databases">
        <title>Sorghum-associated microbial communities from plants grown in Nebraska, USA.</title>
        <authorList>
            <person name="Schachtman D."/>
        </authorList>
    </citation>
    <scope>NUCLEOTIDE SEQUENCE [LARGE SCALE GENOMIC DNA]</scope>
    <source>
        <strain evidence="3 4">BE313</strain>
    </source>
</reference>
<comment type="caution">
    <text evidence="3">The sequence shown here is derived from an EMBL/GenBank/DDBJ whole genome shotgun (WGS) entry which is preliminary data.</text>
</comment>
<evidence type="ECO:0000313" key="4">
    <source>
        <dbReference type="Proteomes" id="UP001180487"/>
    </source>
</evidence>
<proteinExistence type="predicted"/>
<feature type="domain" description="Flagellar hook-length control protein-like C-terminal" evidence="2">
    <location>
        <begin position="290"/>
        <end position="370"/>
    </location>
</feature>
<name>A0ABU2CDY4_9BURK</name>